<evidence type="ECO:0000313" key="16">
    <source>
        <dbReference type="EMBL" id="NBR93385.1"/>
    </source>
</evidence>
<dbReference type="InterPro" id="IPR023170">
    <property type="entry name" value="HhH_base_excis_C"/>
</dbReference>
<comment type="cofactor">
    <cofactor evidence="2">
        <name>[4Fe-4S] cluster</name>
        <dbReference type="ChEBI" id="CHEBI:49883"/>
    </cofactor>
</comment>
<dbReference type="Gene3D" id="1.10.1670.10">
    <property type="entry name" value="Helix-hairpin-Helix base-excision DNA repair enzymes (C-terminal)"/>
    <property type="match status" value="1"/>
</dbReference>
<feature type="domain" description="HhH-GPD" evidence="15">
    <location>
        <begin position="31"/>
        <end position="181"/>
    </location>
</feature>
<keyword evidence="12" id="KW-0411">Iron-sulfur</keyword>
<evidence type="ECO:0000256" key="1">
    <source>
        <dbReference type="ARBA" id="ARBA00000843"/>
    </source>
</evidence>
<dbReference type="InterPro" id="IPR044298">
    <property type="entry name" value="MIG/MutY"/>
</dbReference>
<dbReference type="Pfam" id="PF00633">
    <property type="entry name" value="HHH"/>
    <property type="match status" value="1"/>
</dbReference>
<keyword evidence="9" id="KW-0227">DNA damage</keyword>
<dbReference type="CDD" id="cd00056">
    <property type="entry name" value="ENDO3c"/>
    <property type="match status" value="1"/>
</dbReference>
<dbReference type="GO" id="GO:0032357">
    <property type="term" value="F:oxidized purine DNA binding"/>
    <property type="evidence" value="ECO:0007669"/>
    <property type="project" value="TreeGrafter"/>
</dbReference>
<dbReference type="EMBL" id="RFXN01000004">
    <property type="protein sequence ID" value="NBR93385.1"/>
    <property type="molecule type" value="Genomic_DNA"/>
</dbReference>
<evidence type="ECO:0000256" key="13">
    <source>
        <dbReference type="ARBA" id="ARBA00023204"/>
    </source>
</evidence>
<dbReference type="SMART" id="SM00478">
    <property type="entry name" value="ENDO3c"/>
    <property type="match status" value="1"/>
</dbReference>
<evidence type="ECO:0000256" key="5">
    <source>
        <dbReference type="ARBA" id="ARBA00012045"/>
    </source>
</evidence>
<evidence type="ECO:0000259" key="15">
    <source>
        <dbReference type="SMART" id="SM00478"/>
    </source>
</evidence>
<keyword evidence="13" id="KW-0234">DNA repair</keyword>
<keyword evidence="8" id="KW-0479">Metal-binding</keyword>
<keyword evidence="7" id="KW-0004">4Fe-4S</keyword>
<dbReference type="InterPro" id="IPR011257">
    <property type="entry name" value="DNA_glycosylase"/>
</dbReference>
<dbReference type="InterPro" id="IPR000445">
    <property type="entry name" value="HhH_motif"/>
</dbReference>
<dbReference type="PROSITE" id="PS01155">
    <property type="entry name" value="ENDONUCLEASE_III_2"/>
    <property type="match status" value="1"/>
</dbReference>
<sequence>MDLLLEWYQQNKRDLPWRKTTPWGVLMSEFMLQQTPVHRVLPQWQRWIELWPTPADLAKAPLSDALREWGRLGYPRRAKRLHQSAEIIVRDYHGEVPQSVSELRNLPGIGEYTAAAIAAFAFGKSELVLDINIRRLYARCWAGKSALTSSPNNSERELARGLIPPGDDGTWAAATMELGALICKARAPLCEECPLQSQCLWRSIGYPDVAEVKKSGAWHGSDRQCRGVIMQALREKSEIHESDLIALWSNQSQYEKALASLIDDGLVEKSGRRFSLAN</sequence>
<keyword evidence="10" id="KW-0378">Hydrolase</keyword>
<proteinExistence type="inferred from homology"/>
<dbReference type="InterPro" id="IPR004036">
    <property type="entry name" value="Endonuclease-III-like_CS2"/>
</dbReference>
<evidence type="ECO:0000256" key="7">
    <source>
        <dbReference type="ARBA" id="ARBA00022485"/>
    </source>
</evidence>
<evidence type="ECO:0000256" key="11">
    <source>
        <dbReference type="ARBA" id="ARBA00023004"/>
    </source>
</evidence>
<evidence type="ECO:0000313" key="17">
    <source>
        <dbReference type="Proteomes" id="UP000740727"/>
    </source>
</evidence>
<comment type="function">
    <text evidence="3">Adenine glycosylase active on G-A mispairs. MutY also corrects error-prone DNA synthesis past GO lesions which are due to the oxidatively damaged form of guanine: 7,8-dihydro-8-oxoguanine (8-oxo-dGTP).</text>
</comment>
<comment type="catalytic activity">
    <reaction evidence="1">
        <text>Hydrolyzes free adenine bases from 7,8-dihydro-8-oxoguanine:adenine mismatched double-stranded DNA, leaving an apurinic site.</text>
        <dbReference type="EC" id="3.2.2.31"/>
    </reaction>
</comment>
<comment type="similarity">
    <text evidence="4">Belongs to the Nth/MutY family.</text>
</comment>
<reference evidence="16" key="1">
    <citation type="submission" date="2018-10" db="EMBL/GenBank/DDBJ databases">
        <title>Iterative Subtractive Binning of Freshwater Chronoseries Metagenomes Recovers Nearly Complete Genomes from over Four Hundred Novel Species.</title>
        <authorList>
            <person name="Rodriguez-R L.M."/>
            <person name="Tsementzi D."/>
            <person name="Luo C."/>
            <person name="Konstantinidis K.T."/>
        </authorList>
    </citation>
    <scope>NUCLEOTIDE SEQUENCE</scope>
    <source>
        <strain evidence="16">WB5_2A_028</strain>
    </source>
</reference>
<organism evidence="16 17">
    <name type="scientific">Candidatus Fonsibacter lacus</name>
    <dbReference type="NCBI Taxonomy" id="2576439"/>
    <lineage>
        <taxon>Bacteria</taxon>
        <taxon>Pseudomonadati</taxon>
        <taxon>Pseudomonadota</taxon>
        <taxon>Alphaproteobacteria</taxon>
        <taxon>Candidatus Pelagibacterales</taxon>
        <taxon>Candidatus Pelagibacterales incertae sedis</taxon>
        <taxon>Candidatus Fonsibacter</taxon>
    </lineage>
</organism>
<dbReference type="Pfam" id="PF10576">
    <property type="entry name" value="EndIII_4Fe-2S"/>
    <property type="match status" value="1"/>
</dbReference>
<dbReference type="GO" id="GO:0006284">
    <property type="term" value="P:base-excision repair"/>
    <property type="evidence" value="ECO:0007669"/>
    <property type="project" value="InterPro"/>
</dbReference>
<evidence type="ECO:0000256" key="2">
    <source>
        <dbReference type="ARBA" id="ARBA00001966"/>
    </source>
</evidence>
<evidence type="ECO:0000256" key="4">
    <source>
        <dbReference type="ARBA" id="ARBA00008343"/>
    </source>
</evidence>
<dbReference type="GO" id="GO:0006298">
    <property type="term" value="P:mismatch repair"/>
    <property type="evidence" value="ECO:0007669"/>
    <property type="project" value="TreeGrafter"/>
</dbReference>
<dbReference type="GO" id="GO:0051539">
    <property type="term" value="F:4 iron, 4 sulfur cluster binding"/>
    <property type="evidence" value="ECO:0007669"/>
    <property type="project" value="UniProtKB-KW"/>
</dbReference>
<gene>
    <name evidence="16" type="ORF">EBT44_00745</name>
</gene>
<evidence type="ECO:0000256" key="3">
    <source>
        <dbReference type="ARBA" id="ARBA00002933"/>
    </source>
</evidence>
<dbReference type="InterPro" id="IPR003265">
    <property type="entry name" value="HhH-GPD_domain"/>
</dbReference>
<evidence type="ECO:0000256" key="10">
    <source>
        <dbReference type="ARBA" id="ARBA00022801"/>
    </source>
</evidence>
<evidence type="ECO:0000256" key="14">
    <source>
        <dbReference type="ARBA" id="ARBA00023295"/>
    </source>
</evidence>
<dbReference type="PANTHER" id="PTHR42944:SF1">
    <property type="entry name" value="ADENINE DNA GLYCOSYLASE"/>
    <property type="match status" value="1"/>
</dbReference>
<dbReference type="Pfam" id="PF00730">
    <property type="entry name" value="HhH-GPD"/>
    <property type="match status" value="1"/>
</dbReference>
<dbReference type="GO" id="GO:0046872">
    <property type="term" value="F:metal ion binding"/>
    <property type="evidence" value="ECO:0007669"/>
    <property type="project" value="UniProtKB-KW"/>
</dbReference>
<dbReference type="GO" id="GO:0034039">
    <property type="term" value="F:8-oxo-7,8-dihydroguanine DNA N-glycosylase activity"/>
    <property type="evidence" value="ECO:0007669"/>
    <property type="project" value="TreeGrafter"/>
</dbReference>
<dbReference type="GO" id="GO:0000701">
    <property type="term" value="F:purine-specific mismatch base pair DNA N-glycosylase activity"/>
    <property type="evidence" value="ECO:0007669"/>
    <property type="project" value="UniProtKB-EC"/>
</dbReference>
<evidence type="ECO:0000256" key="12">
    <source>
        <dbReference type="ARBA" id="ARBA00023014"/>
    </source>
</evidence>
<dbReference type="GO" id="GO:0035485">
    <property type="term" value="F:adenine/guanine mispair binding"/>
    <property type="evidence" value="ECO:0007669"/>
    <property type="project" value="TreeGrafter"/>
</dbReference>
<protein>
    <recommendedName>
        <fullName evidence="6">Adenine DNA glycosylase</fullName>
        <ecNumber evidence="5">3.2.2.31</ecNumber>
    </recommendedName>
</protein>
<dbReference type="AlphaFoldDB" id="A0A965LKI8"/>
<dbReference type="SMART" id="SM00525">
    <property type="entry name" value="FES"/>
    <property type="match status" value="1"/>
</dbReference>
<keyword evidence="14" id="KW-0326">Glycosidase</keyword>
<keyword evidence="11" id="KW-0408">Iron</keyword>
<dbReference type="PANTHER" id="PTHR42944">
    <property type="entry name" value="ADENINE DNA GLYCOSYLASE"/>
    <property type="match status" value="1"/>
</dbReference>
<dbReference type="InterPro" id="IPR003651">
    <property type="entry name" value="Endonuclease3_FeS-loop_motif"/>
</dbReference>
<dbReference type="Proteomes" id="UP000740727">
    <property type="component" value="Unassembled WGS sequence"/>
</dbReference>
<dbReference type="SUPFAM" id="SSF48150">
    <property type="entry name" value="DNA-glycosylase"/>
    <property type="match status" value="1"/>
</dbReference>
<evidence type="ECO:0000256" key="8">
    <source>
        <dbReference type="ARBA" id="ARBA00022723"/>
    </source>
</evidence>
<evidence type="ECO:0000256" key="6">
    <source>
        <dbReference type="ARBA" id="ARBA00022023"/>
    </source>
</evidence>
<dbReference type="Gene3D" id="1.10.340.30">
    <property type="entry name" value="Hypothetical protein, domain 2"/>
    <property type="match status" value="1"/>
</dbReference>
<accession>A0A965LKI8</accession>
<comment type="caution">
    <text evidence="16">The sequence shown here is derived from an EMBL/GenBank/DDBJ whole genome shotgun (WGS) entry which is preliminary data.</text>
</comment>
<dbReference type="EC" id="3.2.2.31" evidence="5"/>
<name>A0A965LKI8_9PROT</name>
<evidence type="ECO:0000256" key="9">
    <source>
        <dbReference type="ARBA" id="ARBA00022763"/>
    </source>
</evidence>